<dbReference type="EMBL" id="JACHHG010000003">
    <property type="protein sequence ID" value="MBB6097521.1"/>
    <property type="molecule type" value="Genomic_DNA"/>
</dbReference>
<dbReference type="Proteomes" id="UP000569951">
    <property type="component" value="Unassembled WGS sequence"/>
</dbReference>
<dbReference type="SUPFAM" id="SSF109998">
    <property type="entry name" value="Triger factor/SurA peptide-binding domain-like"/>
    <property type="match status" value="1"/>
</dbReference>
<organism evidence="4 5">
    <name type="scientific">Deinobacterium chartae</name>
    <dbReference type="NCBI Taxonomy" id="521158"/>
    <lineage>
        <taxon>Bacteria</taxon>
        <taxon>Thermotogati</taxon>
        <taxon>Deinococcota</taxon>
        <taxon>Deinococci</taxon>
        <taxon>Deinococcales</taxon>
        <taxon>Deinococcaceae</taxon>
        <taxon>Deinobacterium</taxon>
    </lineage>
</organism>
<dbReference type="InterPro" id="IPR046357">
    <property type="entry name" value="PPIase_dom_sf"/>
</dbReference>
<dbReference type="Gene3D" id="1.10.4030.10">
    <property type="entry name" value="Porin chaperone SurA, peptide-binding domain"/>
    <property type="match status" value="1"/>
</dbReference>
<evidence type="ECO:0000256" key="2">
    <source>
        <dbReference type="SAM" id="MobiDB-lite"/>
    </source>
</evidence>
<evidence type="ECO:0000259" key="3">
    <source>
        <dbReference type="PROSITE" id="PS50198"/>
    </source>
</evidence>
<feature type="compositionally biased region" description="Pro residues" evidence="2">
    <location>
        <begin position="21"/>
        <end position="36"/>
    </location>
</feature>
<dbReference type="InterPro" id="IPR027304">
    <property type="entry name" value="Trigger_fact/SurA_dom_sf"/>
</dbReference>
<dbReference type="SUPFAM" id="SSF54534">
    <property type="entry name" value="FKBP-like"/>
    <property type="match status" value="1"/>
</dbReference>
<feature type="region of interest" description="Disordered" evidence="2">
    <location>
        <begin position="13"/>
        <end position="41"/>
    </location>
</feature>
<dbReference type="PANTHER" id="PTHR47245:SF2">
    <property type="entry name" value="PEPTIDYL-PROLYL CIS-TRANS ISOMERASE HP_0175-RELATED"/>
    <property type="match status" value="1"/>
</dbReference>
<dbReference type="Pfam" id="PF13616">
    <property type="entry name" value="Rotamase_3"/>
    <property type="match status" value="1"/>
</dbReference>
<reference evidence="4 5" key="1">
    <citation type="submission" date="2020-08" db="EMBL/GenBank/DDBJ databases">
        <title>Genomic Encyclopedia of Type Strains, Phase IV (KMG-IV): sequencing the most valuable type-strain genomes for metagenomic binning, comparative biology and taxonomic classification.</title>
        <authorList>
            <person name="Goeker M."/>
        </authorList>
    </citation>
    <scope>NUCLEOTIDE SEQUENCE [LARGE SCALE GENOMIC DNA]</scope>
    <source>
        <strain evidence="4 5">DSM 21458</strain>
    </source>
</reference>
<evidence type="ECO:0000256" key="1">
    <source>
        <dbReference type="PROSITE-ProRule" id="PRU00278"/>
    </source>
</evidence>
<dbReference type="InterPro" id="IPR050245">
    <property type="entry name" value="PrsA_foldase"/>
</dbReference>
<dbReference type="PROSITE" id="PS01096">
    <property type="entry name" value="PPIC_PPIASE_1"/>
    <property type="match status" value="1"/>
</dbReference>
<sequence>MAALISGAALAQTAPETPAAPTAPAPAPAAPAPTTPEAPAAEASVEVATVNRQPITLADFEREYRVFAAGVLNRQGMPFSEEALALFAQYRPQVLDQLVREEVVRQAAAAAGIRADDAKVDAEVTEVKSGFPNEEAFQQALEASGIEDEAAYRRLVASGQVSDAYIGQLQSKFRYSDAVVSSYYQTNKERFKVPGQACVKHILVASAPEAQAARNRLNKGEDFAAVAKAVSIDPGSKDEGGDLGCFAPGDTVEAFDRAAFNGPLNTLQQVKTEFGEHLLIVEKRTPTTYTPLTEVADRIRGVLADESARKFIENLVKRADVKTYPERLSSAPATPAQTPPPSGN</sequence>
<name>A0A841HVJ2_9DEIO</name>
<keyword evidence="1 4" id="KW-0413">Isomerase</keyword>
<feature type="region of interest" description="Disordered" evidence="2">
    <location>
        <begin position="323"/>
        <end position="344"/>
    </location>
</feature>
<dbReference type="Pfam" id="PF13624">
    <property type="entry name" value="SurA_N_3"/>
    <property type="match status" value="1"/>
</dbReference>
<evidence type="ECO:0000313" key="5">
    <source>
        <dbReference type="Proteomes" id="UP000569951"/>
    </source>
</evidence>
<evidence type="ECO:0000313" key="4">
    <source>
        <dbReference type="EMBL" id="MBB6097521.1"/>
    </source>
</evidence>
<protein>
    <submittedName>
        <fullName evidence="4">Peptidyl-prolyl cis-trans isomerase C</fullName>
        <ecNumber evidence="4">5.2.1.8</ecNumber>
    </submittedName>
</protein>
<accession>A0A841HVJ2</accession>
<dbReference type="EC" id="5.2.1.8" evidence="4"/>
<dbReference type="GO" id="GO:0003755">
    <property type="term" value="F:peptidyl-prolyl cis-trans isomerase activity"/>
    <property type="evidence" value="ECO:0007669"/>
    <property type="project" value="UniProtKB-KW"/>
</dbReference>
<keyword evidence="1" id="KW-0697">Rotamase</keyword>
<keyword evidence="5" id="KW-1185">Reference proteome</keyword>
<gene>
    <name evidence="4" type="ORF">HNR42_000938</name>
</gene>
<dbReference type="InterPro" id="IPR000297">
    <property type="entry name" value="PPIase_PpiC"/>
</dbReference>
<dbReference type="InterPro" id="IPR023058">
    <property type="entry name" value="PPIase_PpiC_CS"/>
</dbReference>
<feature type="domain" description="PpiC" evidence="3">
    <location>
        <begin position="194"/>
        <end position="283"/>
    </location>
</feature>
<dbReference type="AlphaFoldDB" id="A0A841HVJ2"/>
<comment type="caution">
    <text evidence="4">The sequence shown here is derived from an EMBL/GenBank/DDBJ whole genome shotgun (WGS) entry which is preliminary data.</text>
</comment>
<dbReference type="PROSITE" id="PS50198">
    <property type="entry name" value="PPIC_PPIASE_2"/>
    <property type="match status" value="1"/>
</dbReference>
<dbReference type="PANTHER" id="PTHR47245">
    <property type="entry name" value="PEPTIDYLPROLYL ISOMERASE"/>
    <property type="match status" value="1"/>
</dbReference>
<dbReference type="Gene3D" id="3.10.50.40">
    <property type="match status" value="1"/>
</dbReference>
<proteinExistence type="predicted"/>
<dbReference type="RefSeq" id="WP_183985051.1">
    <property type="nucleotide sequence ID" value="NZ_JACHHG010000003.1"/>
</dbReference>